<keyword evidence="11" id="KW-1185">Reference proteome</keyword>
<dbReference type="EMBL" id="PKMF04000069">
    <property type="protein sequence ID" value="KAK7853019.1"/>
    <property type="molecule type" value="Genomic_DNA"/>
</dbReference>
<comment type="subcellular location">
    <subcellularLocation>
        <location evidence="1">Nucleus</location>
    </subcellularLocation>
</comment>
<evidence type="ECO:0000313" key="10">
    <source>
        <dbReference type="EMBL" id="KAK7853019.1"/>
    </source>
</evidence>
<dbReference type="InterPro" id="IPR017930">
    <property type="entry name" value="Myb_dom"/>
</dbReference>
<dbReference type="SMART" id="SM00717">
    <property type="entry name" value="SANT"/>
    <property type="match status" value="1"/>
</dbReference>
<protein>
    <submittedName>
        <fullName evidence="10">Transcription factor myb113</fullName>
    </submittedName>
</protein>
<dbReference type="GO" id="GO:0005634">
    <property type="term" value="C:nucleus"/>
    <property type="evidence" value="ECO:0007669"/>
    <property type="project" value="UniProtKB-SubCell"/>
</dbReference>
<dbReference type="SUPFAM" id="SSF46689">
    <property type="entry name" value="Homeodomain-like"/>
    <property type="match status" value="1"/>
</dbReference>
<dbReference type="AlphaFoldDB" id="A0AAW0LQ25"/>
<sequence length="132" mass="15092">MGSFGVRKGAWTKEEDILLSQCIEKYGEGRWHRKFLSEQVASRTANDVKNYWNTHLCKKAQDIVKVIAIKPQPRTLSKNLTLASGKPIIAERFQLYENVNDVSPTLKPLEYKINWWESLLNSEAGGEKVQVS</sequence>
<keyword evidence="3" id="KW-0805">Transcription regulation</keyword>
<evidence type="ECO:0000256" key="6">
    <source>
        <dbReference type="ARBA" id="ARBA00023163"/>
    </source>
</evidence>
<feature type="domain" description="Myb-like" evidence="8">
    <location>
        <begin position="3"/>
        <end position="56"/>
    </location>
</feature>
<feature type="domain" description="HTH myb-type" evidence="9">
    <location>
        <begin position="3"/>
        <end position="60"/>
    </location>
</feature>
<dbReference type="InterPro" id="IPR009057">
    <property type="entry name" value="Homeodomain-like_sf"/>
</dbReference>
<gene>
    <name evidence="10" type="primary">MYB113_4</name>
    <name evidence="10" type="ORF">CFP56_037179</name>
</gene>
<dbReference type="PANTHER" id="PTHR47999">
    <property type="entry name" value="TRANSCRIPTION FACTOR MYB8-RELATED-RELATED"/>
    <property type="match status" value="1"/>
</dbReference>
<evidence type="ECO:0000256" key="5">
    <source>
        <dbReference type="ARBA" id="ARBA00023159"/>
    </source>
</evidence>
<reference evidence="10 11" key="1">
    <citation type="journal article" date="2018" name="Sci. Data">
        <title>The draft genome sequence of cork oak.</title>
        <authorList>
            <person name="Ramos A.M."/>
            <person name="Usie A."/>
            <person name="Barbosa P."/>
            <person name="Barros P.M."/>
            <person name="Capote T."/>
            <person name="Chaves I."/>
            <person name="Simoes F."/>
            <person name="Abreu I."/>
            <person name="Carrasquinho I."/>
            <person name="Faro C."/>
            <person name="Guimaraes J.B."/>
            <person name="Mendonca D."/>
            <person name="Nobrega F."/>
            <person name="Rodrigues L."/>
            <person name="Saibo N.J.M."/>
            <person name="Varela M.C."/>
            <person name="Egas C."/>
            <person name="Matos J."/>
            <person name="Miguel C.M."/>
            <person name="Oliveira M.M."/>
            <person name="Ricardo C.P."/>
            <person name="Goncalves S."/>
        </authorList>
    </citation>
    <scope>NUCLEOTIDE SEQUENCE [LARGE SCALE GENOMIC DNA]</scope>
    <source>
        <strain evidence="11">cv. HL8</strain>
    </source>
</reference>
<dbReference type="InterPro" id="IPR015495">
    <property type="entry name" value="Myb_TF_plants"/>
</dbReference>
<comment type="caution">
    <text evidence="10">The sequence shown here is derived from an EMBL/GenBank/DDBJ whole genome shotgun (WGS) entry which is preliminary data.</text>
</comment>
<dbReference type="GO" id="GO:0003677">
    <property type="term" value="F:DNA binding"/>
    <property type="evidence" value="ECO:0007669"/>
    <property type="project" value="UniProtKB-KW"/>
</dbReference>
<evidence type="ECO:0000256" key="4">
    <source>
        <dbReference type="ARBA" id="ARBA00023125"/>
    </source>
</evidence>
<evidence type="ECO:0000259" key="8">
    <source>
        <dbReference type="PROSITE" id="PS50090"/>
    </source>
</evidence>
<evidence type="ECO:0000259" key="9">
    <source>
        <dbReference type="PROSITE" id="PS51294"/>
    </source>
</evidence>
<dbReference type="PROSITE" id="PS51294">
    <property type="entry name" value="HTH_MYB"/>
    <property type="match status" value="1"/>
</dbReference>
<dbReference type="Gene3D" id="1.10.10.60">
    <property type="entry name" value="Homeodomain-like"/>
    <property type="match status" value="1"/>
</dbReference>
<dbReference type="InterPro" id="IPR001005">
    <property type="entry name" value="SANT/Myb"/>
</dbReference>
<keyword evidence="4" id="KW-0238">DNA-binding</keyword>
<organism evidence="10 11">
    <name type="scientific">Quercus suber</name>
    <name type="common">Cork oak</name>
    <dbReference type="NCBI Taxonomy" id="58331"/>
    <lineage>
        <taxon>Eukaryota</taxon>
        <taxon>Viridiplantae</taxon>
        <taxon>Streptophyta</taxon>
        <taxon>Embryophyta</taxon>
        <taxon>Tracheophyta</taxon>
        <taxon>Spermatophyta</taxon>
        <taxon>Magnoliopsida</taxon>
        <taxon>eudicotyledons</taxon>
        <taxon>Gunneridae</taxon>
        <taxon>Pentapetalae</taxon>
        <taxon>rosids</taxon>
        <taxon>fabids</taxon>
        <taxon>Fagales</taxon>
        <taxon>Fagaceae</taxon>
        <taxon>Quercus</taxon>
    </lineage>
</organism>
<proteinExistence type="predicted"/>
<evidence type="ECO:0000256" key="1">
    <source>
        <dbReference type="ARBA" id="ARBA00004123"/>
    </source>
</evidence>
<accession>A0AAW0LQ25</accession>
<evidence type="ECO:0000256" key="2">
    <source>
        <dbReference type="ARBA" id="ARBA00022737"/>
    </source>
</evidence>
<keyword evidence="7" id="KW-0539">Nucleus</keyword>
<keyword evidence="5" id="KW-0010">Activator</keyword>
<dbReference type="PANTHER" id="PTHR47999:SF24">
    <property type="entry name" value="TRANSCRIPTION FACTOR MYB90"/>
    <property type="match status" value="1"/>
</dbReference>
<evidence type="ECO:0000313" key="11">
    <source>
        <dbReference type="Proteomes" id="UP000237347"/>
    </source>
</evidence>
<keyword evidence="2" id="KW-0677">Repeat</keyword>
<evidence type="ECO:0000256" key="7">
    <source>
        <dbReference type="ARBA" id="ARBA00023242"/>
    </source>
</evidence>
<evidence type="ECO:0000256" key="3">
    <source>
        <dbReference type="ARBA" id="ARBA00023015"/>
    </source>
</evidence>
<dbReference type="CDD" id="cd00167">
    <property type="entry name" value="SANT"/>
    <property type="match status" value="1"/>
</dbReference>
<name>A0AAW0LQ25_QUESU</name>
<dbReference type="Pfam" id="PF00249">
    <property type="entry name" value="Myb_DNA-binding"/>
    <property type="match status" value="1"/>
</dbReference>
<keyword evidence="6" id="KW-0804">Transcription</keyword>
<dbReference type="Proteomes" id="UP000237347">
    <property type="component" value="Unassembled WGS sequence"/>
</dbReference>
<dbReference type="PROSITE" id="PS50090">
    <property type="entry name" value="MYB_LIKE"/>
    <property type="match status" value="1"/>
</dbReference>